<accession>A0AAW7YUZ6</accession>
<evidence type="ECO:0008006" key="3">
    <source>
        <dbReference type="Google" id="ProtNLM"/>
    </source>
</evidence>
<dbReference type="Proteomes" id="UP001170310">
    <property type="component" value="Unassembled WGS sequence"/>
</dbReference>
<sequence>AYLSMPEEWGDVSAAWLDVYSAGDTDGTGPARFLRQVITSADVTDPNSQRGYRRKYERLLDTQNASATAGYAAWEPIHPNAIPALADKTVIFLGDSITQGSNTYDWVSKVGATTGATVVNG</sequence>
<name>A0AAW7YUZ6_9STAP</name>
<reference evidence="1" key="1">
    <citation type="submission" date="2023-07" db="EMBL/GenBank/DDBJ databases">
        <title>Genome content predicts the carbon catabolic preferences of heterotrophic bacteria.</title>
        <authorList>
            <person name="Gralka M."/>
        </authorList>
    </citation>
    <scope>NUCLEOTIDE SEQUENCE</scope>
    <source>
        <strain evidence="1">E2R20</strain>
    </source>
</reference>
<evidence type="ECO:0000313" key="2">
    <source>
        <dbReference type="Proteomes" id="UP001170310"/>
    </source>
</evidence>
<comment type="caution">
    <text evidence="1">The sequence shown here is derived from an EMBL/GenBank/DDBJ whole genome shotgun (WGS) entry which is preliminary data.</text>
</comment>
<keyword evidence="2" id="KW-1185">Reference proteome</keyword>
<organism evidence="1 2">
    <name type="scientific">Staphylococcus pasteuri_A</name>
    <dbReference type="NCBI Taxonomy" id="3062664"/>
    <lineage>
        <taxon>Bacteria</taxon>
        <taxon>Bacillati</taxon>
        <taxon>Bacillota</taxon>
        <taxon>Bacilli</taxon>
        <taxon>Bacillales</taxon>
        <taxon>Staphylococcaceae</taxon>
        <taxon>Staphylococcus</taxon>
    </lineage>
</organism>
<dbReference type="RefSeq" id="WP_303521870.1">
    <property type="nucleotide sequence ID" value="NZ_JAUOQO010000080.1"/>
</dbReference>
<feature type="non-terminal residue" evidence="1">
    <location>
        <position position="1"/>
    </location>
</feature>
<proteinExistence type="predicted"/>
<feature type="non-terminal residue" evidence="1">
    <location>
        <position position="121"/>
    </location>
</feature>
<dbReference type="AlphaFoldDB" id="A0AAW7YUZ6"/>
<gene>
    <name evidence="1" type="ORF">Q4528_12860</name>
</gene>
<protein>
    <recommendedName>
        <fullName evidence="3">SGNH/GDSL hydrolase family protein</fullName>
    </recommendedName>
</protein>
<evidence type="ECO:0000313" key="1">
    <source>
        <dbReference type="EMBL" id="MDO6575004.1"/>
    </source>
</evidence>
<dbReference type="EMBL" id="JAUOQO010000080">
    <property type="protein sequence ID" value="MDO6575004.1"/>
    <property type="molecule type" value="Genomic_DNA"/>
</dbReference>